<gene>
    <name evidence="3" type="ORF">SAMN05444342_1904</name>
    <name evidence="2" type="ORF">ZOD2009_02930</name>
</gene>
<evidence type="ECO:0000256" key="1">
    <source>
        <dbReference type="SAM" id="Phobius"/>
    </source>
</evidence>
<sequence>MNSTRCSKLFALLLVVTLALSAVAPATAISTEQSGVPNDAAVGDSVTAKLTLTDLYSDYEQWTLNGETELTDVTWTVTTFDQAGNQKAKESYDGRSFNHSLALDTDASKAVVKVSGTVPEVENFTFDPQQEFTFATLSQTRKGGNSEEIETWTANYHTEDSKSAREAIVGAQGAIDDAPSGANTKDAESTLDNAISAYEAQNFDNAIDLADKSKKSANSAADKAKQSEQQNKLLMYGGVAVIGLVVIGGAGFWYRSQQQDNYRLR</sequence>
<evidence type="ECO:0000313" key="4">
    <source>
        <dbReference type="Proteomes" id="UP000003751"/>
    </source>
</evidence>
<reference evidence="3" key="2">
    <citation type="submission" date="2016-11" db="EMBL/GenBank/DDBJ databases">
        <authorList>
            <person name="Jaros S."/>
            <person name="Januszkiewicz K."/>
            <person name="Wedrychowicz H."/>
        </authorList>
    </citation>
    <scope>NUCLEOTIDE SEQUENCE [LARGE SCALE GENOMIC DNA]</scope>
    <source>
        <strain evidence="3">DX253</strain>
    </source>
</reference>
<evidence type="ECO:0000313" key="2">
    <source>
        <dbReference type="EMBL" id="EFW94063.1"/>
    </source>
</evidence>
<keyword evidence="5" id="KW-1185">Reference proteome</keyword>
<dbReference type="STRING" id="797209.GCA_000376445_01632"/>
<dbReference type="RefSeq" id="WP_007976852.1">
    <property type="nucleotide sequence ID" value="NZ_AEMG01000002.1"/>
</dbReference>
<dbReference type="PATRIC" id="fig|797209.4.peg.570"/>
<dbReference type="OrthoDB" id="342245at2157"/>
<dbReference type="Proteomes" id="UP000003751">
    <property type="component" value="Unassembled WGS sequence"/>
</dbReference>
<reference evidence="5" key="3">
    <citation type="submission" date="2016-11" db="EMBL/GenBank/DDBJ databases">
        <authorList>
            <person name="Varghese N."/>
            <person name="Submissions S."/>
        </authorList>
    </citation>
    <scope>NUCLEOTIDE SEQUENCE [LARGE SCALE GENOMIC DNA]</scope>
    <source>
        <strain evidence="5">DX253</strain>
    </source>
</reference>
<dbReference type="EMBL" id="AEMG01000002">
    <property type="protein sequence ID" value="EFW94063.1"/>
    <property type="molecule type" value="Genomic_DNA"/>
</dbReference>
<proteinExistence type="predicted"/>
<accession>E7QNJ3</accession>
<keyword evidence="1" id="KW-1133">Transmembrane helix</keyword>
<reference evidence="2 4" key="1">
    <citation type="journal article" date="2014" name="ISME J.">
        <title>Trehalose/2-sulfotrehalose biosynthesis and glycine-betaine uptake are widely spread mechanisms for osmoadaptation in the Halobacteriales.</title>
        <authorList>
            <person name="Youssef N.H."/>
            <person name="Savage-Ashlock K.N."/>
            <person name="McCully A.L."/>
            <person name="Luedtke B."/>
            <person name="Shaw E.I."/>
            <person name="Hoff W.D."/>
            <person name="Elshahed M.S."/>
        </authorList>
    </citation>
    <scope>NUCLEOTIDE SEQUENCE [LARGE SCALE GENOMIC DNA]</scope>
    <source>
        <strain evidence="2 4">DX253</strain>
    </source>
</reference>
<organism evidence="2 4">
    <name type="scientific">Haladaptatus paucihalophilus DX253</name>
    <dbReference type="NCBI Taxonomy" id="797209"/>
    <lineage>
        <taxon>Archaea</taxon>
        <taxon>Methanobacteriati</taxon>
        <taxon>Methanobacteriota</taxon>
        <taxon>Stenosarchaea group</taxon>
        <taxon>Halobacteria</taxon>
        <taxon>Halobacteriales</taxon>
        <taxon>Haladaptataceae</taxon>
        <taxon>Haladaptatus</taxon>
    </lineage>
</organism>
<evidence type="ECO:0000313" key="3">
    <source>
        <dbReference type="EMBL" id="SHK62926.1"/>
    </source>
</evidence>
<dbReference type="EMBL" id="FRAN01000002">
    <property type="protein sequence ID" value="SHK62926.1"/>
    <property type="molecule type" value="Genomic_DNA"/>
</dbReference>
<dbReference type="AlphaFoldDB" id="E7QNJ3"/>
<keyword evidence="1" id="KW-0812">Transmembrane</keyword>
<name>E7QNJ3_HALPU</name>
<evidence type="ECO:0000313" key="5">
    <source>
        <dbReference type="Proteomes" id="UP000184203"/>
    </source>
</evidence>
<dbReference type="Proteomes" id="UP000184203">
    <property type="component" value="Unassembled WGS sequence"/>
</dbReference>
<keyword evidence="1" id="KW-0472">Membrane</keyword>
<dbReference type="eggNOG" id="arCOG03888">
    <property type="taxonomic scope" value="Archaea"/>
</dbReference>
<protein>
    <submittedName>
        <fullName evidence="2">Uncharacterized protein</fullName>
    </submittedName>
</protein>
<feature type="transmembrane region" description="Helical" evidence="1">
    <location>
        <begin position="233"/>
        <end position="254"/>
    </location>
</feature>